<dbReference type="EMBL" id="JAXAFO010000050">
    <property type="protein sequence ID" value="MDX6851336.1"/>
    <property type="molecule type" value="Genomic_DNA"/>
</dbReference>
<gene>
    <name evidence="2" type="ORF">SCD92_18310</name>
</gene>
<dbReference type="Gene3D" id="3.30.2290.10">
    <property type="entry name" value="PmbA/TldD superfamily"/>
    <property type="match status" value="1"/>
</dbReference>
<protein>
    <submittedName>
        <fullName evidence="2">TldD/PmbA family protein</fullName>
    </submittedName>
</protein>
<dbReference type="InterPro" id="IPR035068">
    <property type="entry name" value="TldD/PmbA_N"/>
</dbReference>
<organism evidence="2 3">
    <name type="scientific">Gilvimarinus gilvus</name>
    <dbReference type="NCBI Taxonomy" id="3058038"/>
    <lineage>
        <taxon>Bacteria</taxon>
        <taxon>Pseudomonadati</taxon>
        <taxon>Pseudomonadota</taxon>
        <taxon>Gammaproteobacteria</taxon>
        <taxon>Cellvibrionales</taxon>
        <taxon>Cellvibrionaceae</taxon>
        <taxon>Gilvimarinus</taxon>
    </lineage>
</organism>
<dbReference type="InterPro" id="IPR045569">
    <property type="entry name" value="Metalloprtase-TldD/E_C"/>
</dbReference>
<dbReference type="InterPro" id="IPR036059">
    <property type="entry name" value="TldD/PmbA_sf"/>
</dbReference>
<dbReference type="InterPro" id="IPR047657">
    <property type="entry name" value="PmbA"/>
</dbReference>
<dbReference type="Pfam" id="PF19289">
    <property type="entry name" value="PmbA_TldD_3rd"/>
    <property type="match status" value="1"/>
</dbReference>
<reference evidence="2 3" key="1">
    <citation type="submission" date="2023-11" db="EMBL/GenBank/DDBJ databases">
        <title>Gilvimarinus fulvus sp. nov., isolated from the surface of Kelp.</title>
        <authorList>
            <person name="Sun Y.Y."/>
            <person name="Gong Y."/>
            <person name="Du Z.J."/>
        </authorList>
    </citation>
    <scope>NUCLEOTIDE SEQUENCE [LARGE SCALE GENOMIC DNA]</scope>
    <source>
        <strain evidence="2 3">SDUM040013</strain>
    </source>
</reference>
<feature type="domain" description="Metalloprotease TldD/E C-terminal" evidence="1">
    <location>
        <begin position="224"/>
        <end position="420"/>
    </location>
</feature>
<keyword evidence="3" id="KW-1185">Reference proteome</keyword>
<evidence type="ECO:0000313" key="2">
    <source>
        <dbReference type="EMBL" id="MDX6851336.1"/>
    </source>
</evidence>
<dbReference type="SUPFAM" id="SSF111283">
    <property type="entry name" value="Putative modulator of DNA gyrase, PmbA/TldD"/>
    <property type="match status" value="1"/>
</dbReference>
<proteinExistence type="predicted"/>
<accession>A0ABU4S4I9</accession>
<dbReference type="PANTHER" id="PTHR43421:SF1">
    <property type="entry name" value="METALLOPROTEASE PMBA"/>
    <property type="match status" value="1"/>
</dbReference>
<dbReference type="Proteomes" id="UP001273505">
    <property type="component" value="Unassembled WGS sequence"/>
</dbReference>
<dbReference type="PANTHER" id="PTHR43421">
    <property type="entry name" value="METALLOPROTEASE PMBA"/>
    <property type="match status" value="1"/>
</dbReference>
<name>A0ABU4S4I9_9GAMM</name>
<evidence type="ECO:0000259" key="1">
    <source>
        <dbReference type="Pfam" id="PF19289"/>
    </source>
</evidence>
<evidence type="ECO:0000313" key="3">
    <source>
        <dbReference type="Proteomes" id="UP001273505"/>
    </source>
</evidence>
<dbReference type="RefSeq" id="WP_302723082.1">
    <property type="nucleotide sequence ID" value="NZ_JAULRU010000577.1"/>
</dbReference>
<comment type="caution">
    <text evidence="2">The sequence shown here is derived from an EMBL/GenBank/DDBJ whole genome shotgun (WGS) entry which is preliminary data.</text>
</comment>
<sequence length="421" mass="44906">MLTRAKQILAAVEGAGFDDARVTITETNVNELNVAHNHVSLMRTTESQSLAVMAIQDKRRVSASVSRLDELTVEQVIADMQRDVANSPQDEAYAVAAGQTGQFERGPQTPEREAIAAAAKSLLQVRSEQFPTFQIEECAIKHSHSTSTLVSTQGAALVAAQGHYRVGLMGSSKDEHGSSSFTFIGGELNALPARLAEVMDIELLMANSARETRTEMIGEKFTGDVVLMPMAVMDLVGWLTRQLGDAALLSHASVYQNAVGECIATPALSIRNNPQGAGQPPFNGEGFVIQPVTLLDQGKLTCQLPSYIGSRKLGIPYTPFAGGWCIDGGDVSRADMLAGVEHGALVGRLSMGSPAPNGDFSGVIKNSFLLESGKQTKALSETMITGNVAQMLQDIQAISREVTDFGGSQLPWLKISGLRFS</sequence>